<keyword evidence="11 13" id="KW-0472">Membrane</keyword>
<dbReference type="GO" id="GO:0046872">
    <property type="term" value="F:metal ion binding"/>
    <property type="evidence" value="ECO:0007669"/>
    <property type="project" value="UniProtKB-KW"/>
</dbReference>
<evidence type="ECO:0000259" key="14">
    <source>
        <dbReference type="Pfam" id="PF01292"/>
    </source>
</evidence>
<evidence type="ECO:0000256" key="2">
    <source>
        <dbReference type="ARBA" id="ARBA00004651"/>
    </source>
</evidence>
<dbReference type="KEGG" id="gsn:YC6258_04829"/>
<proteinExistence type="inferred from homology"/>
<evidence type="ECO:0000256" key="5">
    <source>
        <dbReference type="ARBA" id="ARBA00022617"/>
    </source>
</evidence>
<dbReference type="GO" id="GO:0022904">
    <property type="term" value="P:respiratory electron transport chain"/>
    <property type="evidence" value="ECO:0007669"/>
    <property type="project" value="InterPro"/>
</dbReference>
<keyword evidence="7" id="KW-0479">Metal-binding</keyword>
<dbReference type="GO" id="GO:0009055">
    <property type="term" value="F:electron transfer activity"/>
    <property type="evidence" value="ECO:0007669"/>
    <property type="project" value="InterPro"/>
</dbReference>
<dbReference type="GO" id="GO:0005886">
    <property type="term" value="C:plasma membrane"/>
    <property type="evidence" value="ECO:0007669"/>
    <property type="project" value="UniProtKB-SubCell"/>
</dbReference>
<evidence type="ECO:0000256" key="9">
    <source>
        <dbReference type="ARBA" id="ARBA00022989"/>
    </source>
</evidence>
<organism evidence="15 16">
    <name type="scientific">Gynuella sunshinyii YC6258</name>
    <dbReference type="NCBI Taxonomy" id="1445510"/>
    <lineage>
        <taxon>Bacteria</taxon>
        <taxon>Pseudomonadati</taxon>
        <taxon>Pseudomonadota</taxon>
        <taxon>Gammaproteobacteria</taxon>
        <taxon>Oceanospirillales</taxon>
        <taxon>Saccharospirillaceae</taxon>
        <taxon>Gynuella</taxon>
    </lineage>
</organism>
<dbReference type="SUPFAM" id="SSF81342">
    <property type="entry name" value="Transmembrane di-heme cytochromes"/>
    <property type="match status" value="1"/>
</dbReference>
<dbReference type="RefSeq" id="WP_044618769.1">
    <property type="nucleotide sequence ID" value="NZ_CP007142.1"/>
</dbReference>
<evidence type="ECO:0000256" key="10">
    <source>
        <dbReference type="ARBA" id="ARBA00023004"/>
    </source>
</evidence>
<keyword evidence="3" id="KW-0813">Transport</keyword>
<evidence type="ECO:0000313" key="15">
    <source>
        <dbReference type="EMBL" id="AJQ96860.1"/>
    </source>
</evidence>
<evidence type="ECO:0000256" key="4">
    <source>
        <dbReference type="ARBA" id="ARBA00022475"/>
    </source>
</evidence>
<evidence type="ECO:0000256" key="1">
    <source>
        <dbReference type="ARBA" id="ARBA00001970"/>
    </source>
</evidence>
<feature type="domain" description="Cytochrome b561 bacterial/Ni-hydrogenase" evidence="14">
    <location>
        <begin position="10"/>
        <end position="178"/>
    </location>
</feature>
<keyword evidence="8" id="KW-0249">Electron transport</keyword>
<dbReference type="EMBL" id="CP007142">
    <property type="protein sequence ID" value="AJQ96860.1"/>
    <property type="molecule type" value="Genomic_DNA"/>
</dbReference>
<feature type="transmembrane region" description="Helical" evidence="13">
    <location>
        <begin position="145"/>
        <end position="166"/>
    </location>
</feature>
<evidence type="ECO:0000256" key="3">
    <source>
        <dbReference type="ARBA" id="ARBA00022448"/>
    </source>
</evidence>
<keyword evidence="5" id="KW-0349">Heme</keyword>
<dbReference type="PANTHER" id="PTHR30529:SF7">
    <property type="entry name" value="CYTOCHROME B561 BACTERIAL_NI-HYDROGENASE DOMAIN-CONTAINING PROTEIN"/>
    <property type="match status" value="1"/>
</dbReference>
<name>A0A0C5VBY6_9GAMM</name>
<evidence type="ECO:0000256" key="11">
    <source>
        <dbReference type="ARBA" id="ARBA00023136"/>
    </source>
</evidence>
<sequence>MDHKDKLSHMTIFLHWIVALTMIALTAVGFYMTFNHSYGLYPYHKAIGVIILLFAVIRVVWRYRLGWPEPVREYPKIEHSVAHAAHWILILATVLMPISGMMGSGAGGHGISIFGLELVPSNYQDDKAIPFNETVASIGHVLHTWLGYILAATIALHLLGAFKHHWVDKDLTLKRMLGKRA</sequence>
<dbReference type="InterPro" id="IPR052168">
    <property type="entry name" value="Cytochrome_b561_oxidase"/>
</dbReference>
<keyword evidence="16" id="KW-1185">Reference proteome</keyword>
<comment type="similarity">
    <text evidence="12">Belongs to the cytochrome b561 family.</text>
</comment>
<dbReference type="Proteomes" id="UP000032266">
    <property type="component" value="Chromosome"/>
</dbReference>
<feature type="transmembrane region" description="Helical" evidence="13">
    <location>
        <begin position="40"/>
        <end position="61"/>
    </location>
</feature>
<dbReference type="PANTHER" id="PTHR30529">
    <property type="entry name" value="CYTOCHROME B561"/>
    <property type="match status" value="1"/>
</dbReference>
<comment type="subcellular location">
    <subcellularLocation>
        <location evidence="2">Cell membrane</location>
        <topology evidence="2">Multi-pass membrane protein</topology>
    </subcellularLocation>
</comment>
<accession>A0A0C5VBY6</accession>
<evidence type="ECO:0000256" key="7">
    <source>
        <dbReference type="ARBA" id="ARBA00022723"/>
    </source>
</evidence>
<dbReference type="AlphaFoldDB" id="A0A0C5VBY6"/>
<dbReference type="Pfam" id="PF01292">
    <property type="entry name" value="Ni_hydr_CYTB"/>
    <property type="match status" value="1"/>
</dbReference>
<keyword evidence="6 13" id="KW-0812">Transmembrane</keyword>
<dbReference type="OrthoDB" id="9793784at2"/>
<dbReference type="InterPro" id="IPR011577">
    <property type="entry name" value="Cyt_b561_bac/Ni-Hgenase"/>
</dbReference>
<keyword evidence="10" id="KW-0408">Iron</keyword>
<evidence type="ECO:0000256" key="6">
    <source>
        <dbReference type="ARBA" id="ARBA00022692"/>
    </source>
</evidence>
<reference evidence="15 16" key="1">
    <citation type="submission" date="2014-01" db="EMBL/GenBank/DDBJ databases">
        <title>Full genme sequencing of cellulolytic bacterium Gynuella sunshinyii YC6258T gen. nov., sp. nov.</title>
        <authorList>
            <person name="Khan H."/>
            <person name="Chung E.J."/>
            <person name="Chung Y.R."/>
        </authorList>
    </citation>
    <scope>NUCLEOTIDE SEQUENCE [LARGE SCALE GENOMIC DNA]</scope>
    <source>
        <strain evidence="15 16">YC6258</strain>
    </source>
</reference>
<evidence type="ECO:0000313" key="16">
    <source>
        <dbReference type="Proteomes" id="UP000032266"/>
    </source>
</evidence>
<gene>
    <name evidence="15" type="ORF">YC6258_04829</name>
</gene>
<evidence type="ECO:0000256" key="12">
    <source>
        <dbReference type="ARBA" id="ARBA00037975"/>
    </source>
</evidence>
<dbReference type="HOGENOM" id="CLU_095321_4_1_6"/>
<keyword evidence="4" id="KW-1003">Cell membrane</keyword>
<protein>
    <submittedName>
        <fullName evidence="15">Cytochrome B561</fullName>
    </submittedName>
</protein>
<evidence type="ECO:0000256" key="13">
    <source>
        <dbReference type="SAM" id="Phobius"/>
    </source>
</evidence>
<dbReference type="GO" id="GO:0020037">
    <property type="term" value="F:heme binding"/>
    <property type="evidence" value="ECO:0007669"/>
    <property type="project" value="TreeGrafter"/>
</dbReference>
<feature type="transmembrane region" description="Helical" evidence="13">
    <location>
        <begin position="12"/>
        <end position="34"/>
    </location>
</feature>
<keyword evidence="9 13" id="KW-1133">Transmembrane helix</keyword>
<feature type="transmembrane region" description="Helical" evidence="13">
    <location>
        <begin position="81"/>
        <end position="102"/>
    </location>
</feature>
<comment type="cofactor">
    <cofactor evidence="1">
        <name>heme b</name>
        <dbReference type="ChEBI" id="CHEBI:60344"/>
    </cofactor>
</comment>
<evidence type="ECO:0000256" key="8">
    <source>
        <dbReference type="ARBA" id="ARBA00022982"/>
    </source>
</evidence>
<dbReference type="InterPro" id="IPR016174">
    <property type="entry name" value="Di-haem_cyt_TM"/>
</dbReference>